<dbReference type="EMBL" id="CP095049">
    <property type="protein sequence ID" value="UOQ53577.1"/>
    <property type="molecule type" value="Genomic_DNA"/>
</dbReference>
<evidence type="ECO:0000313" key="1">
    <source>
        <dbReference type="EMBL" id="UOQ53577.1"/>
    </source>
</evidence>
<accession>A0ABY4FBW9</accession>
<name>A0ABY4FBW9_9BACT</name>
<keyword evidence="2" id="KW-1185">Reference proteome</keyword>
<reference evidence="1 2" key="1">
    <citation type="submission" date="2022-04" db="EMBL/GenBank/DDBJ databases">
        <title>Hymenobacter sp. isolated from the air.</title>
        <authorList>
            <person name="Won M."/>
            <person name="Lee C.-M."/>
            <person name="Woen H.-Y."/>
            <person name="Kwon S.-W."/>
        </authorList>
    </citation>
    <scope>NUCLEOTIDE SEQUENCE [LARGE SCALE GENOMIC DNA]</scope>
    <source>
        <strain evidence="2">5116 S-27</strain>
    </source>
</reference>
<dbReference type="RefSeq" id="WP_244719027.1">
    <property type="nucleotide sequence ID" value="NZ_CP095049.1"/>
</dbReference>
<organism evidence="1 2">
    <name type="scientific">Hymenobacter cellulosivorans</name>
    <dbReference type="NCBI Taxonomy" id="2932249"/>
    <lineage>
        <taxon>Bacteria</taxon>
        <taxon>Pseudomonadati</taxon>
        <taxon>Bacteroidota</taxon>
        <taxon>Cytophagia</taxon>
        <taxon>Cytophagales</taxon>
        <taxon>Hymenobacteraceae</taxon>
        <taxon>Hymenobacter</taxon>
    </lineage>
</organism>
<dbReference type="Proteomes" id="UP000831785">
    <property type="component" value="Chromosome"/>
</dbReference>
<evidence type="ECO:0000313" key="2">
    <source>
        <dbReference type="Proteomes" id="UP000831785"/>
    </source>
</evidence>
<protein>
    <submittedName>
        <fullName evidence="1">Uncharacterized protein</fullName>
    </submittedName>
</protein>
<proteinExistence type="predicted"/>
<sequence>MDYSLHLLTTRAQCDAVLTYAKAKLDLLGYHDAQTGRRTSNLTTSANNDASELTSLNAYIAAITPVIPTLPPGKNRDKQVNELRVSTDRRDALLARQNQQGPEALIEAEAEAGLVDIQVSFIEDFIAKVTAHRATLSA</sequence>
<gene>
    <name evidence="1" type="ORF">MUN80_02190</name>
</gene>